<name>A0AC60PDC5_IXOPE</name>
<gene>
    <name evidence="1" type="ORF">HPB47_005641</name>
</gene>
<evidence type="ECO:0000313" key="2">
    <source>
        <dbReference type="Proteomes" id="UP000805193"/>
    </source>
</evidence>
<proteinExistence type="predicted"/>
<reference evidence="1 2" key="1">
    <citation type="journal article" date="2020" name="Cell">
        <title>Large-Scale Comparative Analyses of Tick Genomes Elucidate Their Genetic Diversity and Vector Capacities.</title>
        <authorList>
            <consortium name="Tick Genome and Microbiome Consortium (TIGMIC)"/>
            <person name="Jia N."/>
            <person name="Wang J."/>
            <person name="Shi W."/>
            <person name="Du L."/>
            <person name="Sun Y."/>
            <person name="Zhan W."/>
            <person name="Jiang J.F."/>
            <person name="Wang Q."/>
            <person name="Zhang B."/>
            <person name="Ji P."/>
            <person name="Bell-Sakyi L."/>
            <person name="Cui X.M."/>
            <person name="Yuan T.T."/>
            <person name="Jiang B.G."/>
            <person name="Yang W.F."/>
            <person name="Lam T.T."/>
            <person name="Chang Q.C."/>
            <person name="Ding S.J."/>
            <person name="Wang X.J."/>
            <person name="Zhu J.G."/>
            <person name="Ruan X.D."/>
            <person name="Zhao L."/>
            <person name="Wei J.T."/>
            <person name="Ye R.Z."/>
            <person name="Que T.C."/>
            <person name="Du C.H."/>
            <person name="Zhou Y.H."/>
            <person name="Cheng J.X."/>
            <person name="Dai P.F."/>
            <person name="Guo W.B."/>
            <person name="Han X.H."/>
            <person name="Huang E.J."/>
            <person name="Li L.F."/>
            <person name="Wei W."/>
            <person name="Gao Y.C."/>
            <person name="Liu J.Z."/>
            <person name="Shao H.Z."/>
            <person name="Wang X."/>
            <person name="Wang C.C."/>
            <person name="Yang T.C."/>
            <person name="Huo Q.B."/>
            <person name="Li W."/>
            <person name="Chen H.Y."/>
            <person name="Chen S.E."/>
            <person name="Zhou L.G."/>
            <person name="Ni X.B."/>
            <person name="Tian J.H."/>
            <person name="Sheng Y."/>
            <person name="Liu T."/>
            <person name="Pan Y.S."/>
            <person name="Xia L.Y."/>
            <person name="Li J."/>
            <person name="Zhao F."/>
            <person name="Cao W.C."/>
        </authorList>
    </citation>
    <scope>NUCLEOTIDE SEQUENCE [LARGE SCALE GENOMIC DNA]</scope>
    <source>
        <strain evidence="1">Iper-2018</strain>
    </source>
</reference>
<dbReference type="EMBL" id="JABSTQ010010847">
    <property type="protein sequence ID" value="KAG0417399.1"/>
    <property type="molecule type" value="Genomic_DNA"/>
</dbReference>
<sequence>MLSFYPTTTRTRKWTVRTIIFTIDAGVVNSWLLYKVGQVELHSPRKKVMQLLDFKFQLSHYLLPAE</sequence>
<organism evidence="1 2">
    <name type="scientific">Ixodes persulcatus</name>
    <name type="common">Taiga tick</name>
    <dbReference type="NCBI Taxonomy" id="34615"/>
    <lineage>
        <taxon>Eukaryota</taxon>
        <taxon>Metazoa</taxon>
        <taxon>Ecdysozoa</taxon>
        <taxon>Arthropoda</taxon>
        <taxon>Chelicerata</taxon>
        <taxon>Arachnida</taxon>
        <taxon>Acari</taxon>
        <taxon>Parasitiformes</taxon>
        <taxon>Ixodida</taxon>
        <taxon>Ixodoidea</taxon>
        <taxon>Ixodidae</taxon>
        <taxon>Ixodinae</taxon>
        <taxon>Ixodes</taxon>
    </lineage>
</organism>
<evidence type="ECO:0000313" key="1">
    <source>
        <dbReference type="EMBL" id="KAG0417399.1"/>
    </source>
</evidence>
<accession>A0AC60PDC5</accession>
<dbReference type="Proteomes" id="UP000805193">
    <property type="component" value="Unassembled WGS sequence"/>
</dbReference>
<protein>
    <submittedName>
        <fullName evidence="1">Uncharacterized protein</fullName>
    </submittedName>
</protein>
<keyword evidence="2" id="KW-1185">Reference proteome</keyword>
<comment type="caution">
    <text evidence="1">The sequence shown here is derived from an EMBL/GenBank/DDBJ whole genome shotgun (WGS) entry which is preliminary data.</text>
</comment>